<name>A0A6M8UER6_9GAMM</name>
<feature type="domain" description="PPM-type phosphatase" evidence="1">
    <location>
        <begin position="4"/>
        <end position="235"/>
    </location>
</feature>
<reference evidence="2 3" key="1">
    <citation type="submission" date="2020-06" db="EMBL/GenBank/DDBJ databases">
        <title>Genome sequence of Paramixta manurensis strain PD-1.</title>
        <authorList>
            <person name="Lee C.W."/>
            <person name="Kim J."/>
        </authorList>
    </citation>
    <scope>NUCLEOTIDE SEQUENCE [LARGE SCALE GENOMIC DNA]</scope>
    <source>
        <strain evidence="2 3">PD-1</strain>
    </source>
</reference>
<proteinExistence type="predicted"/>
<evidence type="ECO:0000259" key="1">
    <source>
        <dbReference type="PROSITE" id="PS51746"/>
    </source>
</evidence>
<dbReference type="SMART" id="SM00331">
    <property type="entry name" value="PP2C_SIG"/>
    <property type="match status" value="1"/>
</dbReference>
<dbReference type="PROSITE" id="PS51746">
    <property type="entry name" value="PPM_2"/>
    <property type="match status" value="1"/>
</dbReference>
<dbReference type="Proteomes" id="UP000505325">
    <property type="component" value="Chromosome"/>
</dbReference>
<dbReference type="InterPro" id="IPR001932">
    <property type="entry name" value="PPM-type_phosphatase-like_dom"/>
</dbReference>
<protein>
    <submittedName>
        <fullName evidence="2">Serine/threonine-protein phosphatase</fullName>
    </submittedName>
</protein>
<dbReference type="InterPro" id="IPR036457">
    <property type="entry name" value="PPM-type-like_dom_sf"/>
</dbReference>
<dbReference type="SMART" id="SM00332">
    <property type="entry name" value="PP2Cc"/>
    <property type="match status" value="1"/>
</dbReference>
<gene>
    <name evidence="2" type="ORF">PMPD1_2019</name>
</gene>
<accession>A0A6M8UER6</accession>
<dbReference type="Pfam" id="PF13672">
    <property type="entry name" value="PP2C_2"/>
    <property type="match status" value="1"/>
</dbReference>
<dbReference type="CDD" id="cd00143">
    <property type="entry name" value="PP2Cc"/>
    <property type="match status" value="1"/>
</dbReference>
<evidence type="ECO:0000313" key="2">
    <source>
        <dbReference type="EMBL" id="QKJ86967.1"/>
    </source>
</evidence>
<dbReference type="EMBL" id="CP054212">
    <property type="protein sequence ID" value="QKJ86967.1"/>
    <property type="molecule type" value="Genomic_DNA"/>
</dbReference>
<dbReference type="KEGG" id="pmak:PMPD1_2019"/>
<evidence type="ECO:0000313" key="3">
    <source>
        <dbReference type="Proteomes" id="UP000505325"/>
    </source>
</evidence>
<sequence length="258" mass="28280">MNITFASITQQGARETNQDRLGTLLGEHSGCFVVCDGVAGLAGGQIAAKTACDTLLSQLDGDRLLGPAQTQQAIENCRLAIREQQRINPKFSQMSTTLAALFIDRVHLLGWWAHAGDSRVYHFRRGYLHQVTRDHSLAQQMREAGYENAGINSNLLYNALGAEAERGATYSELQSLEDGDAFLICSDGFWLNIATAEMEQALRMVSDCDEWLSLMQEVVNRSAKSDNLSAVAVWLGSPQDATLLFSSVDSARVLPPRD</sequence>
<dbReference type="Gene3D" id="3.60.40.10">
    <property type="entry name" value="PPM-type phosphatase domain"/>
    <property type="match status" value="1"/>
</dbReference>
<organism evidence="2 3">
    <name type="scientific">Paramixta manurensis</name>
    <dbReference type="NCBI Taxonomy" id="2740817"/>
    <lineage>
        <taxon>Bacteria</taxon>
        <taxon>Pseudomonadati</taxon>
        <taxon>Pseudomonadota</taxon>
        <taxon>Gammaproteobacteria</taxon>
        <taxon>Enterobacterales</taxon>
        <taxon>Erwiniaceae</taxon>
        <taxon>Paramixta</taxon>
    </lineage>
</organism>
<dbReference type="AlphaFoldDB" id="A0A6M8UER6"/>
<dbReference type="SUPFAM" id="SSF81606">
    <property type="entry name" value="PP2C-like"/>
    <property type="match status" value="1"/>
</dbReference>
<keyword evidence="3" id="KW-1185">Reference proteome</keyword>
<dbReference type="RefSeq" id="WP_173633947.1">
    <property type="nucleotide sequence ID" value="NZ_CP054212.1"/>
</dbReference>